<protein>
    <submittedName>
        <fullName evidence="3">Uncharacterized protein</fullName>
    </submittedName>
</protein>
<evidence type="ECO:0000313" key="4">
    <source>
        <dbReference type="Proteomes" id="UP000002009"/>
    </source>
</evidence>
<dbReference type="InParanoid" id="C1FHN1"/>
<sequence>MAEPFRPHDRESSWEFVGVVVAAFALVVVALGRATLLRWCADCARARAARRERSAEEEALRLTRTLLPTHDDGSHGSSSTNATVIELAVDGVPPPTSAPPGTDASSAAAVPHRETTNGA</sequence>
<name>C1FHN1_MICCC</name>
<dbReference type="GeneID" id="8246870"/>
<evidence type="ECO:0000256" key="1">
    <source>
        <dbReference type="SAM" id="MobiDB-lite"/>
    </source>
</evidence>
<keyword evidence="4" id="KW-1185">Reference proteome</keyword>
<dbReference type="EMBL" id="CP001576">
    <property type="protein sequence ID" value="ACO70129.1"/>
    <property type="molecule type" value="Genomic_DNA"/>
</dbReference>
<dbReference type="Proteomes" id="UP000002009">
    <property type="component" value="Chromosome 10"/>
</dbReference>
<feature type="transmembrane region" description="Helical" evidence="2">
    <location>
        <begin position="16"/>
        <end position="41"/>
    </location>
</feature>
<keyword evidence="2" id="KW-1133">Transmembrane helix</keyword>
<evidence type="ECO:0000313" key="3">
    <source>
        <dbReference type="EMBL" id="ACO70129.1"/>
    </source>
</evidence>
<dbReference type="KEGG" id="mis:MICPUN_62140"/>
<keyword evidence="2" id="KW-0472">Membrane</keyword>
<keyword evidence="2" id="KW-0812">Transmembrane</keyword>
<reference evidence="3 4" key="1">
    <citation type="journal article" date="2009" name="Science">
        <title>Green evolution and dynamic adaptations revealed by genomes of the marine picoeukaryotes Micromonas.</title>
        <authorList>
            <person name="Worden A.Z."/>
            <person name="Lee J.H."/>
            <person name="Mock T."/>
            <person name="Rouze P."/>
            <person name="Simmons M.P."/>
            <person name="Aerts A.L."/>
            <person name="Allen A.E."/>
            <person name="Cuvelier M.L."/>
            <person name="Derelle E."/>
            <person name="Everett M.V."/>
            <person name="Foulon E."/>
            <person name="Grimwood J."/>
            <person name="Gundlach H."/>
            <person name="Henrissat B."/>
            <person name="Napoli C."/>
            <person name="McDonald S.M."/>
            <person name="Parker M.S."/>
            <person name="Rombauts S."/>
            <person name="Salamov A."/>
            <person name="Von Dassow P."/>
            <person name="Badger J.H."/>
            <person name="Coutinho P.M."/>
            <person name="Demir E."/>
            <person name="Dubchak I."/>
            <person name="Gentemann C."/>
            <person name="Eikrem W."/>
            <person name="Gready J.E."/>
            <person name="John U."/>
            <person name="Lanier W."/>
            <person name="Lindquist E.A."/>
            <person name="Lucas S."/>
            <person name="Mayer K.F."/>
            <person name="Moreau H."/>
            <person name="Not F."/>
            <person name="Otillar R."/>
            <person name="Panaud O."/>
            <person name="Pangilinan J."/>
            <person name="Paulsen I."/>
            <person name="Piegu B."/>
            <person name="Poliakov A."/>
            <person name="Robbens S."/>
            <person name="Schmutz J."/>
            <person name="Toulza E."/>
            <person name="Wyss T."/>
            <person name="Zelensky A."/>
            <person name="Zhou K."/>
            <person name="Armbrust E.V."/>
            <person name="Bhattacharya D."/>
            <person name="Goodenough U.W."/>
            <person name="Van de Peer Y."/>
            <person name="Grigoriev I.V."/>
        </authorList>
    </citation>
    <scope>NUCLEOTIDE SEQUENCE [LARGE SCALE GENOMIC DNA]</scope>
    <source>
        <strain evidence="4">RCC299 / NOUM17</strain>
    </source>
</reference>
<dbReference type="RefSeq" id="XP_002508871.1">
    <property type="nucleotide sequence ID" value="XM_002508825.1"/>
</dbReference>
<feature type="region of interest" description="Disordered" evidence="1">
    <location>
        <begin position="90"/>
        <end position="119"/>
    </location>
</feature>
<proteinExistence type="predicted"/>
<evidence type="ECO:0000256" key="2">
    <source>
        <dbReference type="SAM" id="Phobius"/>
    </source>
</evidence>
<organism evidence="3 4">
    <name type="scientific">Micromonas commoda (strain RCC299 / NOUM17 / CCMP2709)</name>
    <name type="common">Picoplanktonic green alga</name>
    <dbReference type="NCBI Taxonomy" id="296587"/>
    <lineage>
        <taxon>Eukaryota</taxon>
        <taxon>Viridiplantae</taxon>
        <taxon>Chlorophyta</taxon>
        <taxon>Mamiellophyceae</taxon>
        <taxon>Mamiellales</taxon>
        <taxon>Mamiellaceae</taxon>
        <taxon>Micromonas</taxon>
    </lineage>
</organism>
<accession>C1FHN1</accession>
<gene>
    <name evidence="3" type="ORF">MICPUN_62140</name>
</gene>
<dbReference type="AlphaFoldDB" id="C1FHN1"/>